<evidence type="ECO:0008006" key="3">
    <source>
        <dbReference type="Google" id="ProtNLM"/>
    </source>
</evidence>
<evidence type="ECO:0000313" key="1">
    <source>
        <dbReference type="EMBL" id="PJA15421.1"/>
    </source>
</evidence>
<reference evidence="2" key="1">
    <citation type="submission" date="2017-09" db="EMBL/GenBank/DDBJ databases">
        <title>Depth-based differentiation of microbial function through sediment-hosted aquifers and enrichment of novel symbionts in the deep terrestrial subsurface.</title>
        <authorList>
            <person name="Probst A.J."/>
            <person name="Ladd B."/>
            <person name="Jarett J.K."/>
            <person name="Geller-Mcgrath D.E."/>
            <person name="Sieber C.M.K."/>
            <person name="Emerson J.B."/>
            <person name="Anantharaman K."/>
            <person name="Thomas B.C."/>
            <person name="Malmstrom R."/>
            <person name="Stieglmeier M."/>
            <person name="Klingl A."/>
            <person name="Woyke T."/>
            <person name="Ryan C.M."/>
            <person name="Banfield J.F."/>
        </authorList>
    </citation>
    <scope>NUCLEOTIDE SEQUENCE [LARGE SCALE GENOMIC DNA]</scope>
</reference>
<gene>
    <name evidence="1" type="ORF">COX64_00795</name>
</gene>
<organism evidence="1 2">
    <name type="scientific">Candidatus Dojkabacteria bacterium CG_4_10_14_0_2_um_filter_Dojkabacteria_WS6_41_15</name>
    <dbReference type="NCBI Taxonomy" id="2014249"/>
    <lineage>
        <taxon>Bacteria</taxon>
        <taxon>Candidatus Dojkabacteria</taxon>
    </lineage>
</organism>
<protein>
    <recommendedName>
        <fullName evidence="3">DegT/DnrJ/EryC1/StrS aminotransferase family protein</fullName>
    </recommendedName>
</protein>
<dbReference type="Proteomes" id="UP000228952">
    <property type="component" value="Unassembled WGS sequence"/>
</dbReference>
<dbReference type="EMBL" id="PFQB01000018">
    <property type="protein sequence ID" value="PJA15421.1"/>
    <property type="molecule type" value="Genomic_DNA"/>
</dbReference>
<sequence>MGTVKPYFLQPYKIWPFLTFERQKWPKDITREYYLSFEDALWDLLPRLGFKKGSKLLVPSFYCMDVINNIKEHGYKVALYPLNNDLSYSLEKVVSAIKKDKPDIFVEFAAVGIQSQLGEEIYRKLPFHSLLLLDRVHSVIGAHIDNFMFSKRHLLITSSRKVSPFFGSMAVYSRNSRRSLDTNPQKYVSSAILLWIKYLTLLKIAKLVNSSRLAVKAELLLKKHDDLIGGATFSAPFLPFLLYLTEHWDIPKIEACKLKQASFYHTIFDPIFSHTNRTWIAALAVENLSKLRGYPIIVKVKYAQGFSEICRSAGFLTVPQLDDCLWSRKQKLFLLPLGPHLSMREIRNIAVIAQKALTTAIQYDTISA</sequence>
<dbReference type="AlphaFoldDB" id="A0A2M7W2X3"/>
<accession>A0A2M7W2X3</accession>
<proteinExistence type="predicted"/>
<evidence type="ECO:0000313" key="2">
    <source>
        <dbReference type="Proteomes" id="UP000228952"/>
    </source>
</evidence>
<comment type="caution">
    <text evidence="1">The sequence shown here is derived from an EMBL/GenBank/DDBJ whole genome shotgun (WGS) entry which is preliminary data.</text>
</comment>
<name>A0A2M7W2X3_9BACT</name>